<name>A0A0E9SKJ8_ANGAN</name>
<accession>A0A0E9SKJ8</accession>
<proteinExistence type="predicted"/>
<organism evidence="1">
    <name type="scientific">Anguilla anguilla</name>
    <name type="common">European freshwater eel</name>
    <name type="synonym">Muraena anguilla</name>
    <dbReference type="NCBI Taxonomy" id="7936"/>
    <lineage>
        <taxon>Eukaryota</taxon>
        <taxon>Metazoa</taxon>
        <taxon>Chordata</taxon>
        <taxon>Craniata</taxon>
        <taxon>Vertebrata</taxon>
        <taxon>Euteleostomi</taxon>
        <taxon>Actinopterygii</taxon>
        <taxon>Neopterygii</taxon>
        <taxon>Teleostei</taxon>
        <taxon>Anguilliformes</taxon>
        <taxon>Anguillidae</taxon>
        <taxon>Anguilla</taxon>
    </lineage>
</organism>
<reference evidence="1" key="2">
    <citation type="journal article" date="2015" name="Fish Shellfish Immunol.">
        <title>Early steps in the European eel (Anguilla anguilla)-Vibrio vulnificus interaction in the gills: Role of the RtxA13 toxin.</title>
        <authorList>
            <person name="Callol A."/>
            <person name="Pajuelo D."/>
            <person name="Ebbesson L."/>
            <person name="Teles M."/>
            <person name="MacKenzie S."/>
            <person name="Amaro C."/>
        </authorList>
    </citation>
    <scope>NUCLEOTIDE SEQUENCE</scope>
</reference>
<sequence length="44" mass="5188">MGMNQPNQTKTTRPILYFKDFKVSLPKCYYFLEISSIFKDCGHP</sequence>
<dbReference type="EMBL" id="GBXM01066845">
    <property type="protein sequence ID" value="JAH41732.1"/>
    <property type="molecule type" value="Transcribed_RNA"/>
</dbReference>
<reference evidence="1" key="1">
    <citation type="submission" date="2014-11" db="EMBL/GenBank/DDBJ databases">
        <authorList>
            <person name="Amaro Gonzalez C."/>
        </authorList>
    </citation>
    <scope>NUCLEOTIDE SEQUENCE</scope>
</reference>
<dbReference type="AlphaFoldDB" id="A0A0E9SKJ8"/>
<evidence type="ECO:0000313" key="1">
    <source>
        <dbReference type="EMBL" id="JAH41732.1"/>
    </source>
</evidence>
<protein>
    <submittedName>
        <fullName evidence="1">Uncharacterized protein</fullName>
    </submittedName>
</protein>